<dbReference type="Proteomes" id="UP001162992">
    <property type="component" value="Chromosome 15"/>
</dbReference>
<gene>
    <name evidence="1" type="ORF">O6H91_15G038200</name>
</gene>
<accession>A0ACC2BHF9</accession>
<proteinExistence type="predicted"/>
<evidence type="ECO:0000313" key="2">
    <source>
        <dbReference type="Proteomes" id="UP001162992"/>
    </source>
</evidence>
<comment type="caution">
    <text evidence="1">The sequence shown here is derived from an EMBL/GenBank/DDBJ whole genome shotgun (WGS) entry which is preliminary data.</text>
</comment>
<protein>
    <submittedName>
        <fullName evidence="1">Uncharacterized protein</fullName>
    </submittedName>
</protein>
<name>A0ACC2BHF9_DIPCM</name>
<keyword evidence="2" id="KW-1185">Reference proteome</keyword>
<evidence type="ECO:0000313" key="1">
    <source>
        <dbReference type="EMBL" id="KAJ7529214.1"/>
    </source>
</evidence>
<reference evidence="2" key="1">
    <citation type="journal article" date="2024" name="Proc. Natl. Acad. Sci. U.S.A.">
        <title>Extraordinary preservation of gene collinearity over three hundred million years revealed in homosporous lycophytes.</title>
        <authorList>
            <person name="Li C."/>
            <person name="Wickell D."/>
            <person name="Kuo L.Y."/>
            <person name="Chen X."/>
            <person name="Nie B."/>
            <person name="Liao X."/>
            <person name="Peng D."/>
            <person name="Ji J."/>
            <person name="Jenkins J."/>
            <person name="Williams M."/>
            <person name="Shu S."/>
            <person name="Plott C."/>
            <person name="Barry K."/>
            <person name="Rajasekar S."/>
            <person name="Grimwood J."/>
            <person name="Han X."/>
            <person name="Sun S."/>
            <person name="Hou Z."/>
            <person name="He W."/>
            <person name="Dai G."/>
            <person name="Sun C."/>
            <person name="Schmutz J."/>
            <person name="Leebens-Mack J.H."/>
            <person name="Li F.W."/>
            <person name="Wang L."/>
        </authorList>
    </citation>
    <scope>NUCLEOTIDE SEQUENCE [LARGE SCALE GENOMIC DNA]</scope>
    <source>
        <strain evidence="2">cv. PW_Plant_1</strain>
    </source>
</reference>
<organism evidence="1 2">
    <name type="scientific">Diphasiastrum complanatum</name>
    <name type="common">Issler's clubmoss</name>
    <name type="synonym">Lycopodium complanatum</name>
    <dbReference type="NCBI Taxonomy" id="34168"/>
    <lineage>
        <taxon>Eukaryota</taxon>
        <taxon>Viridiplantae</taxon>
        <taxon>Streptophyta</taxon>
        <taxon>Embryophyta</taxon>
        <taxon>Tracheophyta</taxon>
        <taxon>Lycopodiopsida</taxon>
        <taxon>Lycopodiales</taxon>
        <taxon>Lycopodiaceae</taxon>
        <taxon>Lycopodioideae</taxon>
        <taxon>Diphasiastrum</taxon>
    </lineage>
</organism>
<sequence>MPINCNHEIFSAYMQISSLSLSITSTSAAAASAASSSSSSSLKLAFACKRALLLHQLRNPSHFLNQCYFSLLPTNRLASSRRICSHMNNKLSSASSHEEEAETEMGSDMKMLPVLLFDVMGTIVRDPFYEDVPAFFGLSMKELLAIKHPTAWIEFEKGHLAEDQLKEIFFNDGRGFDFSGLKDLMLNGYQYLEGMEELLSRLKVSGYQMHAFTNYPSWYNMVEDKLKLSQYLSWTFVSCHTGLRKPDAQAYIAATQHLKLQPSDCVFIDDRRRNVETALQLGMSGFLFRTAGQLEQDLYAVGLKL</sequence>
<dbReference type="EMBL" id="CM055106">
    <property type="protein sequence ID" value="KAJ7529214.1"/>
    <property type="molecule type" value="Genomic_DNA"/>
</dbReference>